<protein>
    <submittedName>
        <fullName evidence="3">Uncharacterized protein</fullName>
    </submittedName>
</protein>
<comment type="caution">
    <text evidence="3">The sequence shown here is derived from an EMBL/GenBank/DDBJ whole genome shotgun (WGS) entry which is preliminary data.</text>
</comment>
<gene>
    <name evidence="3" type="ORF">Clacol_004343</name>
</gene>
<dbReference type="EMBL" id="BPWL01000005">
    <property type="protein sequence ID" value="GJJ10117.1"/>
    <property type="molecule type" value="Genomic_DNA"/>
</dbReference>
<evidence type="ECO:0000313" key="3">
    <source>
        <dbReference type="EMBL" id="GJJ10117.1"/>
    </source>
</evidence>
<feature type="transmembrane region" description="Helical" evidence="2">
    <location>
        <begin position="85"/>
        <end position="110"/>
    </location>
</feature>
<feature type="region of interest" description="Disordered" evidence="1">
    <location>
        <begin position="194"/>
        <end position="214"/>
    </location>
</feature>
<proteinExistence type="predicted"/>
<keyword evidence="2" id="KW-1133">Transmembrane helix</keyword>
<feature type="transmembrane region" description="Helical" evidence="2">
    <location>
        <begin position="122"/>
        <end position="140"/>
    </location>
</feature>
<accession>A0AAV5A8V8</accession>
<reference evidence="3" key="1">
    <citation type="submission" date="2021-10" db="EMBL/GenBank/DDBJ databases">
        <title>De novo Genome Assembly of Clathrus columnatus (Basidiomycota, Fungi) Using Illumina and Nanopore Sequence Data.</title>
        <authorList>
            <person name="Ogiso-Tanaka E."/>
            <person name="Itagaki H."/>
            <person name="Hosoya T."/>
            <person name="Hosaka K."/>
        </authorList>
    </citation>
    <scope>NUCLEOTIDE SEQUENCE</scope>
    <source>
        <strain evidence="3">MO-923</strain>
    </source>
</reference>
<sequence>MTIPQASLCSDLGFLNNAMASLLFIGIQGLILVRTLALCQGYRPMTIAISTVFFITLILDIYVIRQVWGLRKEKRRLRLRINKDFATLLLHQGILRFSFVLVVPVAQLIIGYVSPTVGSDLTAFQNVLSTILICEFTLALRRLNTTRSLHNQSALELPAINLSYQDTPVRSIQSIIGRIQQSIIADMSLREQSDQMGVDSPGEERNPETSLIVL</sequence>
<feature type="transmembrane region" description="Helical" evidence="2">
    <location>
        <begin position="45"/>
        <end position="64"/>
    </location>
</feature>
<evidence type="ECO:0000256" key="1">
    <source>
        <dbReference type="SAM" id="MobiDB-lite"/>
    </source>
</evidence>
<evidence type="ECO:0000313" key="4">
    <source>
        <dbReference type="Proteomes" id="UP001050691"/>
    </source>
</evidence>
<keyword evidence="4" id="KW-1185">Reference proteome</keyword>
<feature type="transmembrane region" description="Helical" evidence="2">
    <location>
        <begin position="12"/>
        <end position="33"/>
    </location>
</feature>
<dbReference type="AlphaFoldDB" id="A0AAV5A8V8"/>
<organism evidence="3 4">
    <name type="scientific">Clathrus columnatus</name>
    <dbReference type="NCBI Taxonomy" id="1419009"/>
    <lineage>
        <taxon>Eukaryota</taxon>
        <taxon>Fungi</taxon>
        <taxon>Dikarya</taxon>
        <taxon>Basidiomycota</taxon>
        <taxon>Agaricomycotina</taxon>
        <taxon>Agaricomycetes</taxon>
        <taxon>Phallomycetidae</taxon>
        <taxon>Phallales</taxon>
        <taxon>Clathraceae</taxon>
        <taxon>Clathrus</taxon>
    </lineage>
</organism>
<evidence type="ECO:0000256" key="2">
    <source>
        <dbReference type="SAM" id="Phobius"/>
    </source>
</evidence>
<keyword evidence="2" id="KW-0812">Transmembrane</keyword>
<name>A0AAV5A8V8_9AGAM</name>
<keyword evidence="2" id="KW-0472">Membrane</keyword>
<dbReference type="Proteomes" id="UP001050691">
    <property type="component" value="Unassembled WGS sequence"/>
</dbReference>